<sequence length="71" mass="8131">MRMRMGTEFQFNSILIDSVFIFSAIRYPDPRKAGYIGLPLLCQQADIWTTGSKENSAPPFTSLDRPYDIEI</sequence>
<evidence type="ECO:0000313" key="1">
    <source>
        <dbReference type="EMBL" id="PAV14784.1"/>
    </source>
</evidence>
<proteinExistence type="predicted"/>
<accession>A0A286U5E2</accession>
<evidence type="ECO:0000313" key="2">
    <source>
        <dbReference type="Proteomes" id="UP000217199"/>
    </source>
</evidence>
<name>A0A286U5E2_9AGAM</name>
<organism evidence="1 2">
    <name type="scientific">Pyrrhoderma noxium</name>
    <dbReference type="NCBI Taxonomy" id="2282107"/>
    <lineage>
        <taxon>Eukaryota</taxon>
        <taxon>Fungi</taxon>
        <taxon>Dikarya</taxon>
        <taxon>Basidiomycota</taxon>
        <taxon>Agaricomycotina</taxon>
        <taxon>Agaricomycetes</taxon>
        <taxon>Hymenochaetales</taxon>
        <taxon>Hymenochaetaceae</taxon>
        <taxon>Pyrrhoderma</taxon>
    </lineage>
</organism>
<dbReference type="AlphaFoldDB" id="A0A286U5E2"/>
<dbReference type="EMBL" id="NBII01000011">
    <property type="protein sequence ID" value="PAV14784.1"/>
    <property type="molecule type" value="Genomic_DNA"/>
</dbReference>
<keyword evidence="2" id="KW-1185">Reference proteome</keyword>
<dbReference type="Proteomes" id="UP000217199">
    <property type="component" value="Unassembled WGS sequence"/>
</dbReference>
<protein>
    <submittedName>
        <fullName evidence="1">Uncharacterized protein</fullName>
    </submittedName>
</protein>
<gene>
    <name evidence="1" type="ORF">PNOK_0933700</name>
</gene>
<reference evidence="1 2" key="1">
    <citation type="journal article" date="2017" name="Mol. Ecol.">
        <title>Comparative and population genomic landscape of Phellinus noxius: A hypervariable fungus causing root rot in trees.</title>
        <authorList>
            <person name="Chung C.L."/>
            <person name="Lee T.J."/>
            <person name="Akiba M."/>
            <person name="Lee H.H."/>
            <person name="Kuo T.H."/>
            <person name="Liu D."/>
            <person name="Ke H.M."/>
            <person name="Yokoi T."/>
            <person name="Roa M.B."/>
            <person name="Lu M.J."/>
            <person name="Chang Y.Y."/>
            <person name="Ann P.J."/>
            <person name="Tsai J.N."/>
            <person name="Chen C.Y."/>
            <person name="Tzean S.S."/>
            <person name="Ota Y."/>
            <person name="Hattori T."/>
            <person name="Sahashi N."/>
            <person name="Liou R.F."/>
            <person name="Kikuchi T."/>
            <person name="Tsai I.J."/>
        </authorList>
    </citation>
    <scope>NUCLEOTIDE SEQUENCE [LARGE SCALE GENOMIC DNA]</scope>
    <source>
        <strain evidence="1 2">FFPRI411160</strain>
    </source>
</reference>
<comment type="caution">
    <text evidence="1">The sequence shown here is derived from an EMBL/GenBank/DDBJ whole genome shotgun (WGS) entry which is preliminary data.</text>
</comment>
<dbReference type="InParanoid" id="A0A286U5E2"/>